<name>A0AAV2SHY8_MEGNR</name>
<evidence type="ECO:0000256" key="1">
    <source>
        <dbReference type="ARBA" id="ARBA00004123"/>
    </source>
</evidence>
<feature type="region of interest" description="Disordered" evidence="5">
    <location>
        <begin position="7"/>
        <end position="38"/>
    </location>
</feature>
<feature type="region of interest" description="Disordered" evidence="5">
    <location>
        <begin position="371"/>
        <end position="396"/>
    </location>
</feature>
<dbReference type="InterPro" id="IPR000040">
    <property type="entry name" value="AML1_Runt"/>
</dbReference>
<comment type="subcellular location">
    <subcellularLocation>
        <location evidence="1">Nucleus</location>
    </subcellularLocation>
</comment>
<dbReference type="GO" id="GO:0005634">
    <property type="term" value="C:nucleus"/>
    <property type="evidence" value="ECO:0007669"/>
    <property type="project" value="UniProtKB-SubCell"/>
</dbReference>
<evidence type="ECO:0000256" key="2">
    <source>
        <dbReference type="ARBA" id="ARBA00023015"/>
    </source>
</evidence>
<dbReference type="PANTHER" id="PTHR11950:SF31">
    <property type="entry name" value="SEGMENTATION PROTEIN RUNT"/>
    <property type="match status" value="1"/>
</dbReference>
<dbReference type="Gene3D" id="2.60.40.720">
    <property type="match status" value="1"/>
</dbReference>
<feature type="compositionally biased region" description="Low complexity" evidence="5">
    <location>
        <begin position="297"/>
        <end position="315"/>
    </location>
</feature>
<evidence type="ECO:0000256" key="5">
    <source>
        <dbReference type="SAM" id="MobiDB-lite"/>
    </source>
</evidence>
<evidence type="ECO:0000259" key="6">
    <source>
        <dbReference type="PROSITE" id="PS51062"/>
    </source>
</evidence>
<sequence length="396" mass="41656">MTAAWRGVAAAAASGPGPGMAPEVNGLGGGHSHEHPGELMKTGAPNLLCTAFPNHWRSNKSLPMTFKVVALDDVKDGTIVTIRAGNDENISGELRNNTSVMKNQIAKFNDLRFVGRSGRGKTFNLSIIVSSRPMQMTTLTKAIKVTVDGPREPRNKSLWGYPLGYNPWMDSHLSVLGYNLGIGAYNPLTAHSNALELARVGGAGLLDAWRGAAGGLMGLPGIGTSHTLPGTGLSSLTAGHSLPTLPPRTPPTSHPFPTIKTEIARSALLSDSPRCLRCRGCERGGPCLTHLHHSRHGPSSSPSSSPSLSSPPLRSITPISNSVATSLSSSTSASSSLSSSLSSLRPPPLTHMGGLSAFSIPKNSILNSSFQSKESSFKPIKPTSERSPVTKVWRPY</sequence>
<keyword evidence="8" id="KW-1185">Reference proteome</keyword>
<dbReference type="GO" id="GO:0005524">
    <property type="term" value="F:ATP binding"/>
    <property type="evidence" value="ECO:0007669"/>
    <property type="project" value="InterPro"/>
</dbReference>
<dbReference type="Proteomes" id="UP001497623">
    <property type="component" value="Unassembled WGS sequence"/>
</dbReference>
<comment type="caution">
    <text evidence="7">The sequence shown here is derived from an EMBL/GenBank/DDBJ whole genome shotgun (WGS) entry which is preliminary data.</text>
</comment>
<dbReference type="PRINTS" id="PR00967">
    <property type="entry name" value="ONCOGENEAML1"/>
</dbReference>
<dbReference type="GO" id="GO:0000981">
    <property type="term" value="F:DNA-binding transcription factor activity, RNA polymerase II-specific"/>
    <property type="evidence" value="ECO:0007669"/>
    <property type="project" value="TreeGrafter"/>
</dbReference>
<feature type="region of interest" description="Disordered" evidence="5">
    <location>
        <begin position="230"/>
        <end position="255"/>
    </location>
</feature>
<reference evidence="7 8" key="1">
    <citation type="submission" date="2024-05" db="EMBL/GenBank/DDBJ databases">
        <authorList>
            <person name="Wallberg A."/>
        </authorList>
    </citation>
    <scope>NUCLEOTIDE SEQUENCE [LARGE SCALE GENOMIC DNA]</scope>
</reference>
<feature type="region of interest" description="Disordered" evidence="5">
    <location>
        <begin position="292"/>
        <end position="356"/>
    </location>
</feature>
<feature type="compositionally biased region" description="Low complexity" evidence="5">
    <location>
        <begin position="324"/>
        <end position="344"/>
    </location>
</feature>
<dbReference type="AlphaFoldDB" id="A0AAV2SHY8"/>
<accession>A0AAV2SHY8</accession>
<keyword evidence="4" id="KW-0539">Nucleus</keyword>
<evidence type="ECO:0000256" key="3">
    <source>
        <dbReference type="ARBA" id="ARBA00023163"/>
    </source>
</evidence>
<feature type="compositionally biased region" description="Pro residues" evidence="5">
    <location>
        <begin position="244"/>
        <end position="254"/>
    </location>
</feature>
<evidence type="ECO:0000256" key="4">
    <source>
        <dbReference type="ARBA" id="ARBA00023242"/>
    </source>
</evidence>
<dbReference type="Pfam" id="PF00853">
    <property type="entry name" value="Runt"/>
    <property type="match status" value="1"/>
</dbReference>
<proteinExistence type="predicted"/>
<protein>
    <recommendedName>
        <fullName evidence="6">Runt domain-containing protein</fullName>
    </recommendedName>
</protein>
<dbReference type="PANTHER" id="PTHR11950">
    <property type="entry name" value="RUNT RELATED"/>
    <property type="match status" value="1"/>
</dbReference>
<evidence type="ECO:0000313" key="7">
    <source>
        <dbReference type="EMBL" id="CAL4194082.1"/>
    </source>
</evidence>
<dbReference type="SUPFAM" id="SSF49417">
    <property type="entry name" value="p53-like transcription factors"/>
    <property type="match status" value="1"/>
</dbReference>
<keyword evidence="2" id="KW-0805">Transcription regulation</keyword>
<gene>
    <name evidence="7" type="ORF">MNOR_LOCUS36908</name>
</gene>
<organism evidence="7 8">
    <name type="scientific">Meganyctiphanes norvegica</name>
    <name type="common">Northern krill</name>
    <name type="synonym">Thysanopoda norvegica</name>
    <dbReference type="NCBI Taxonomy" id="48144"/>
    <lineage>
        <taxon>Eukaryota</taxon>
        <taxon>Metazoa</taxon>
        <taxon>Ecdysozoa</taxon>
        <taxon>Arthropoda</taxon>
        <taxon>Crustacea</taxon>
        <taxon>Multicrustacea</taxon>
        <taxon>Malacostraca</taxon>
        <taxon>Eumalacostraca</taxon>
        <taxon>Eucarida</taxon>
        <taxon>Euphausiacea</taxon>
        <taxon>Euphausiidae</taxon>
        <taxon>Meganyctiphanes</taxon>
    </lineage>
</organism>
<dbReference type="EMBL" id="CAXKWB010070389">
    <property type="protein sequence ID" value="CAL4194082.1"/>
    <property type="molecule type" value="Genomic_DNA"/>
</dbReference>
<dbReference type="GO" id="GO:0000978">
    <property type="term" value="F:RNA polymerase II cis-regulatory region sequence-specific DNA binding"/>
    <property type="evidence" value="ECO:0007669"/>
    <property type="project" value="TreeGrafter"/>
</dbReference>
<dbReference type="InterPro" id="IPR012346">
    <property type="entry name" value="p53/RUNT-type_TF_DNA-bd_sf"/>
</dbReference>
<feature type="domain" description="Runt" evidence="6">
    <location>
        <begin position="27"/>
        <end position="155"/>
    </location>
</feature>
<evidence type="ECO:0000313" key="8">
    <source>
        <dbReference type="Proteomes" id="UP001497623"/>
    </source>
</evidence>
<keyword evidence="3" id="KW-0804">Transcription</keyword>
<dbReference type="InterPro" id="IPR008967">
    <property type="entry name" value="p53-like_TF_DNA-bd_sf"/>
</dbReference>
<dbReference type="InterPro" id="IPR013524">
    <property type="entry name" value="Runt_dom"/>
</dbReference>
<dbReference type="PROSITE" id="PS51062">
    <property type="entry name" value="RUNT"/>
    <property type="match status" value="1"/>
</dbReference>